<dbReference type="CDD" id="cd06173">
    <property type="entry name" value="MFS_MefA_like"/>
    <property type="match status" value="1"/>
</dbReference>
<feature type="transmembrane region" description="Helical" evidence="7">
    <location>
        <begin position="80"/>
        <end position="99"/>
    </location>
</feature>
<feature type="domain" description="Major facilitator superfamily (MFS) profile" evidence="8">
    <location>
        <begin position="212"/>
        <end position="400"/>
    </location>
</feature>
<name>A0A6J4S537_9ACTN</name>
<dbReference type="InterPro" id="IPR020846">
    <property type="entry name" value="MFS_dom"/>
</dbReference>
<dbReference type="PANTHER" id="PTHR23513">
    <property type="entry name" value="INTEGRAL MEMBRANE EFFLUX PROTEIN-RELATED"/>
    <property type="match status" value="1"/>
</dbReference>
<reference evidence="9" key="1">
    <citation type="submission" date="2020-02" db="EMBL/GenBank/DDBJ databases">
        <authorList>
            <person name="Meier V. D."/>
        </authorList>
    </citation>
    <scope>NUCLEOTIDE SEQUENCE</scope>
    <source>
        <strain evidence="9">AVDCRST_MAG25</strain>
    </source>
</reference>
<evidence type="ECO:0000256" key="1">
    <source>
        <dbReference type="ARBA" id="ARBA00004651"/>
    </source>
</evidence>
<feature type="transmembrane region" description="Helical" evidence="7">
    <location>
        <begin position="173"/>
        <end position="191"/>
    </location>
</feature>
<gene>
    <name evidence="9" type="ORF">AVDCRST_MAG25-3293</name>
</gene>
<dbReference type="InterPro" id="IPR036259">
    <property type="entry name" value="MFS_trans_sf"/>
</dbReference>
<comment type="subcellular location">
    <subcellularLocation>
        <location evidence="1">Cell membrane</location>
        <topology evidence="1">Multi-pass membrane protein</topology>
    </subcellularLocation>
</comment>
<evidence type="ECO:0000259" key="8">
    <source>
        <dbReference type="PROSITE" id="PS50850"/>
    </source>
</evidence>
<keyword evidence="6 7" id="KW-0472">Membrane</keyword>
<feature type="transmembrane region" description="Helical" evidence="7">
    <location>
        <begin position="20"/>
        <end position="41"/>
    </location>
</feature>
<proteinExistence type="predicted"/>
<feature type="transmembrane region" description="Helical" evidence="7">
    <location>
        <begin position="224"/>
        <end position="245"/>
    </location>
</feature>
<evidence type="ECO:0000256" key="3">
    <source>
        <dbReference type="ARBA" id="ARBA00022475"/>
    </source>
</evidence>
<sequence>MRPSSTSFALRSRSFGIFAAGNLVSQTGEWMTLVALNWAVLEFTGSALYLGLINACRMLPAFLLSVPAGVLADRTDRRKLLILLQAGIMPSTFCVGYLLAADSPFWLLAIVVTLRSALMAVVIPVRNSLIPNLVPEGQVASAVAVDSGVRNLSRIAGPAIAGALLAVTDVADVFWISGGSIVAVLISLFVVRPESSRDAVSNSVRADIREAAVYVKESPSVQSLLILAVVPMVFAFPYTAMMPLFVEDLLQLGPEGVGILLSVAAAGALVGSVWLSLRRRTEGAGRWLVCSTIGFGLFLLLFMIAETLVTAAVMIFLVGLASSTYRTMSRVTLQTRVPDRLRGRIMSIALMDRGLMPLGAILIGAVAEWAGALWAGVTMGGGCIAVTLVVLAARRQIWSL</sequence>
<dbReference type="SUPFAM" id="SSF103473">
    <property type="entry name" value="MFS general substrate transporter"/>
    <property type="match status" value="1"/>
</dbReference>
<keyword evidence="2" id="KW-0813">Transport</keyword>
<dbReference type="PROSITE" id="PS50850">
    <property type="entry name" value="MFS"/>
    <property type="match status" value="2"/>
</dbReference>
<feature type="transmembrane region" description="Helical" evidence="7">
    <location>
        <begin position="284"/>
        <end position="302"/>
    </location>
</feature>
<protein>
    <recommendedName>
        <fullName evidence="8">Major facilitator superfamily (MFS) profile domain-containing protein</fullName>
    </recommendedName>
</protein>
<organism evidence="9">
    <name type="scientific">uncultured Rubrobacteraceae bacterium</name>
    <dbReference type="NCBI Taxonomy" id="349277"/>
    <lineage>
        <taxon>Bacteria</taxon>
        <taxon>Bacillati</taxon>
        <taxon>Actinomycetota</taxon>
        <taxon>Rubrobacteria</taxon>
        <taxon>Rubrobacterales</taxon>
        <taxon>Rubrobacteraceae</taxon>
        <taxon>environmental samples</taxon>
    </lineage>
</organism>
<dbReference type="AlphaFoldDB" id="A0A6J4S537"/>
<dbReference type="InterPro" id="IPR010290">
    <property type="entry name" value="TM_effector"/>
</dbReference>
<feature type="transmembrane region" description="Helical" evidence="7">
    <location>
        <begin position="308"/>
        <end position="325"/>
    </location>
</feature>
<dbReference type="GO" id="GO:0005886">
    <property type="term" value="C:plasma membrane"/>
    <property type="evidence" value="ECO:0007669"/>
    <property type="project" value="UniProtKB-SubCell"/>
</dbReference>
<feature type="transmembrane region" description="Helical" evidence="7">
    <location>
        <begin position="345"/>
        <end position="367"/>
    </location>
</feature>
<dbReference type="Pfam" id="PF05977">
    <property type="entry name" value="MFS_3"/>
    <property type="match status" value="1"/>
</dbReference>
<evidence type="ECO:0000256" key="2">
    <source>
        <dbReference type="ARBA" id="ARBA00022448"/>
    </source>
</evidence>
<keyword evidence="4 7" id="KW-0812">Transmembrane</keyword>
<keyword evidence="5 7" id="KW-1133">Transmembrane helix</keyword>
<evidence type="ECO:0000313" key="9">
    <source>
        <dbReference type="EMBL" id="CAA9489772.1"/>
    </source>
</evidence>
<evidence type="ECO:0000256" key="4">
    <source>
        <dbReference type="ARBA" id="ARBA00022692"/>
    </source>
</evidence>
<accession>A0A6J4S537</accession>
<evidence type="ECO:0000256" key="6">
    <source>
        <dbReference type="ARBA" id="ARBA00023136"/>
    </source>
</evidence>
<feature type="transmembrane region" description="Helical" evidence="7">
    <location>
        <begin position="257"/>
        <end position="277"/>
    </location>
</feature>
<dbReference type="Gene3D" id="1.20.1250.20">
    <property type="entry name" value="MFS general substrate transporter like domains"/>
    <property type="match status" value="1"/>
</dbReference>
<evidence type="ECO:0000256" key="7">
    <source>
        <dbReference type="SAM" id="Phobius"/>
    </source>
</evidence>
<feature type="transmembrane region" description="Helical" evidence="7">
    <location>
        <begin position="373"/>
        <end position="393"/>
    </location>
</feature>
<dbReference type="EMBL" id="CADCVI010000225">
    <property type="protein sequence ID" value="CAA9489772.1"/>
    <property type="molecule type" value="Genomic_DNA"/>
</dbReference>
<dbReference type="PANTHER" id="PTHR23513:SF11">
    <property type="entry name" value="STAPHYLOFERRIN A TRANSPORTER"/>
    <property type="match status" value="1"/>
</dbReference>
<evidence type="ECO:0000256" key="5">
    <source>
        <dbReference type="ARBA" id="ARBA00022989"/>
    </source>
</evidence>
<keyword evidence="3" id="KW-1003">Cell membrane</keyword>
<feature type="domain" description="Major facilitator superfamily (MFS) profile" evidence="8">
    <location>
        <begin position="1"/>
        <end position="196"/>
    </location>
</feature>
<dbReference type="GO" id="GO:0022857">
    <property type="term" value="F:transmembrane transporter activity"/>
    <property type="evidence" value="ECO:0007669"/>
    <property type="project" value="InterPro"/>
</dbReference>